<dbReference type="SMART" id="SM00577">
    <property type="entry name" value="CPDc"/>
    <property type="match status" value="1"/>
</dbReference>
<dbReference type="Gene3D" id="3.40.50.1000">
    <property type="entry name" value="HAD superfamily/HAD-like"/>
    <property type="match status" value="1"/>
</dbReference>
<dbReference type="EMBL" id="JBEDUW010000006">
    <property type="protein sequence ID" value="KAK9921145.1"/>
    <property type="molecule type" value="Genomic_DNA"/>
</dbReference>
<reference evidence="4 5" key="1">
    <citation type="journal article" date="2023" name="G3 (Bethesda)">
        <title>A chromosome-length genome assembly and annotation of blackberry (Rubus argutus, cv. 'Hillquist').</title>
        <authorList>
            <person name="Bruna T."/>
            <person name="Aryal R."/>
            <person name="Dudchenko O."/>
            <person name="Sargent D.J."/>
            <person name="Mead D."/>
            <person name="Buti M."/>
            <person name="Cavallini A."/>
            <person name="Hytonen T."/>
            <person name="Andres J."/>
            <person name="Pham M."/>
            <person name="Weisz D."/>
            <person name="Mascagni F."/>
            <person name="Usai G."/>
            <person name="Natali L."/>
            <person name="Bassil N."/>
            <person name="Fernandez G.E."/>
            <person name="Lomsadze A."/>
            <person name="Armour M."/>
            <person name="Olukolu B."/>
            <person name="Poorten T."/>
            <person name="Britton C."/>
            <person name="Davik J."/>
            <person name="Ashrafi H."/>
            <person name="Aiden E.L."/>
            <person name="Borodovsky M."/>
            <person name="Worthington M."/>
        </authorList>
    </citation>
    <scope>NUCLEOTIDE SEQUENCE [LARGE SCALE GENOMIC DNA]</scope>
    <source>
        <strain evidence="4">PI 553951</strain>
    </source>
</reference>
<comment type="subcellular location">
    <subcellularLocation>
        <location evidence="1">Mitochondrion inner membrane</location>
        <topology evidence="1">Single-pass membrane protein</topology>
    </subcellularLocation>
</comment>
<keyword evidence="5" id="KW-1185">Reference proteome</keyword>
<evidence type="ECO:0000256" key="1">
    <source>
        <dbReference type="RuleBase" id="RU365079"/>
    </source>
</evidence>
<accession>A0AAW1WAW3</accession>
<keyword evidence="1" id="KW-0653">Protein transport</keyword>
<dbReference type="PROSITE" id="PS50969">
    <property type="entry name" value="FCP1"/>
    <property type="match status" value="1"/>
</dbReference>
<feature type="compositionally biased region" description="Basic residues" evidence="2">
    <location>
        <begin position="1"/>
        <end position="14"/>
    </location>
</feature>
<feature type="region of interest" description="Disordered" evidence="2">
    <location>
        <begin position="1"/>
        <end position="25"/>
    </location>
</feature>
<keyword evidence="1" id="KW-0809">Transit peptide</keyword>
<comment type="caution">
    <text evidence="4">The sequence shown here is derived from an EMBL/GenBank/DDBJ whole genome shotgun (WGS) entry which is preliminary data.</text>
</comment>
<evidence type="ECO:0000313" key="5">
    <source>
        <dbReference type="Proteomes" id="UP001457282"/>
    </source>
</evidence>
<evidence type="ECO:0000259" key="3">
    <source>
        <dbReference type="PROSITE" id="PS50969"/>
    </source>
</evidence>
<dbReference type="PANTHER" id="PTHR12210">
    <property type="entry name" value="DULLARD PROTEIN PHOSPHATASE"/>
    <property type="match status" value="1"/>
</dbReference>
<dbReference type="InterPro" id="IPR050365">
    <property type="entry name" value="TIM50"/>
</dbReference>
<dbReference type="InterPro" id="IPR036412">
    <property type="entry name" value="HAD-like_sf"/>
</dbReference>
<dbReference type="AlphaFoldDB" id="A0AAW1WAW3"/>
<dbReference type="GO" id="GO:0015031">
    <property type="term" value="P:protein transport"/>
    <property type="evidence" value="ECO:0007669"/>
    <property type="project" value="UniProtKB-KW"/>
</dbReference>
<gene>
    <name evidence="4" type="ORF">M0R45_029668</name>
</gene>
<sequence>MPGKNRKSQKNKHHPFFDYSSDECYDSSDFYDSDNDFYYYSSGGKNTTADGNNDNKETGNDSGLSLEKLPLKPRKKLLVLGLNGLLLYRVYRFNKAGFPTTRNPDGRYACQLAFRRPFAREFMEFCLERFEVAIWSCARERKVKGVLECAIGFLNRSKLLAVFDQDQCTDSDLNSREDGKKPLVFKQLEKVWNYFRGKYSESDTLLIDDQPYQALLNPPHTAIFLESFNPDNARDNALDPKGELGVYLDGLAAADDVQLYVKENPFGLPSMSNDHPDWNFYSKILR</sequence>
<dbReference type="SUPFAM" id="SSF56784">
    <property type="entry name" value="HAD-like"/>
    <property type="match status" value="1"/>
</dbReference>
<dbReference type="InterPro" id="IPR004274">
    <property type="entry name" value="FCP1_dom"/>
</dbReference>
<comment type="similarity">
    <text evidence="1">Belongs to the TIM50 family.</text>
</comment>
<keyword evidence="1" id="KW-0496">Mitochondrion</keyword>
<keyword evidence="1" id="KW-0811">Translocation</keyword>
<organism evidence="4 5">
    <name type="scientific">Rubus argutus</name>
    <name type="common">Southern blackberry</name>
    <dbReference type="NCBI Taxonomy" id="59490"/>
    <lineage>
        <taxon>Eukaryota</taxon>
        <taxon>Viridiplantae</taxon>
        <taxon>Streptophyta</taxon>
        <taxon>Embryophyta</taxon>
        <taxon>Tracheophyta</taxon>
        <taxon>Spermatophyta</taxon>
        <taxon>Magnoliopsida</taxon>
        <taxon>eudicotyledons</taxon>
        <taxon>Gunneridae</taxon>
        <taxon>Pentapetalae</taxon>
        <taxon>rosids</taxon>
        <taxon>fabids</taxon>
        <taxon>Rosales</taxon>
        <taxon>Rosaceae</taxon>
        <taxon>Rosoideae</taxon>
        <taxon>Rosoideae incertae sedis</taxon>
        <taxon>Rubus</taxon>
    </lineage>
</organism>
<dbReference type="Pfam" id="PF03031">
    <property type="entry name" value="NIF"/>
    <property type="match status" value="1"/>
</dbReference>
<name>A0AAW1WAW3_RUBAR</name>
<protein>
    <recommendedName>
        <fullName evidence="1">Mitochondrial import inner membrane translocase subunit TIM50</fullName>
    </recommendedName>
</protein>
<comment type="subunit">
    <text evidence="1">Component of the TIM23 complex.</text>
</comment>
<feature type="domain" description="FCP1 homology" evidence="3">
    <location>
        <begin position="71"/>
        <end position="251"/>
    </location>
</feature>
<feature type="region of interest" description="Disordered" evidence="2">
    <location>
        <begin position="48"/>
        <end position="67"/>
    </location>
</feature>
<proteinExistence type="inferred from homology"/>
<dbReference type="InterPro" id="IPR023214">
    <property type="entry name" value="HAD_sf"/>
</dbReference>
<evidence type="ECO:0000256" key="2">
    <source>
        <dbReference type="SAM" id="MobiDB-lite"/>
    </source>
</evidence>
<evidence type="ECO:0000313" key="4">
    <source>
        <dbReference type="EMBL" id="KAK9921145.1"/>
    </source>
</evidence>
<dbReference type="GO" id="GO:0005744">
    <property type="term" value="C:TIM23 mitochondrial import inner membrane translocase complex"/>
    <property type="evidence" value="ECO:0007669"/>
    <property type="project" value="UniProtKB-UniRule"/>
</dbReference>
<keyword evidence="1" id="KW-0813">Transport</keyword>
<dbReference type="Proteomes" id="UP001457282">
    <property type="component" value="Unassembled WGS sequence"/>
</dbReference>
<comment type="function">
    <text evidence="1">Essential component of the TIM23 complex, a complex that mediates the translocation of transit peptide-containing proteins across the mitochondrial inner membrane.</text>
</comment>